<dbReference type="InterPro" id="IPR004101">
    <property type="entry name" value="Mur_ligase_C"/>
</dbReference>
<dbReference type="HAMAP" id="MF_00639">
    <property type="entry name" value="MurD"/>
    <property type="match status" value="1"/>
</dbReference>
<feature type="domain" description="Mur ligase C-terminal" evidence="9">
    <location>
        <begin position="308"/>
        <end position="421"/>
    </location>
</feature>
<dbReference type="GO" id="GO:0005737">
    <property type="term" value="C:cytoplasm"/>
    <property type="evidence" value="ECO:0007669"/>
    <property type="project" value="UniProtKB-SubCell"/>
</dbReference>
<evidence type="ECO:0000256" key="6">
    <source>
        <dbReference type="ARBA" id="ARBA00022840"/>
    </source>
</evidence>
<dbReference type="OrthoDB" id="9809796at2"/>
<evidence type="ECO:0000259" key="9">
    <source>
        <dbReference type="Pfam" id="PF02875"/>
    </source>
</evidence>
<evidence type="ECO:0000256" key="7">
    <source>
        <dbReference type="HAMAP-Rule" id="MF_00639"/>
    </source>
</evidence>
<name>A0A1W2CRB8_9FLAO</name>
<comment type="similarity">
    <text evidence="7">Belongs to the MurCDEF family.</text>
</comment>
<comment type="catalytic activity">
    <reaction evidence="7 8">
        <text>UDP-N-acetyl-alpha-D-muramoyl-L-alanine + D-glutamate + ATP = UDP-N-acetyl-alpha-D-muramoyl-L-alanyl-D-glutamate + ADP + phosphate + H(+)</text>
        <dbReference type="Rhea" id="RHEA:16429"/>
        <dbReference type="ChEBI" id="CHEBI:15378"/>
        <dbReference type="ChEBI" id="CHEBI:29986"/>
        <dbReference type="ChEBI" id="CHEBI:30616"/>
        <dbReference type="ChEBI" id="CHEBI:43474"/>
        <dbReference type="ChEBI" id="CHEBI:83898"/>
        <dbReference type="ChEBI" id="CHEBI:83900"/>
        <dbReference type="ChEBI" id="CHEBI:456216"/>
        <dbReference type="EC" id="6.3.2.9"/>
    </reaction>
</comment>
<evidence type="ECO:0000256" key="4">
    <source>
        <dbReference type="ARBA" id="ARBA00022598"/>
    </source>
</evidence>
<dbReference type="GO" id="GO:0008360">
    <property type="term" value="P:regulation of cell shape"/>
    <property type="evidence" value="ECO:0007669"/>
    <property type="project" value="UniProtKB-KW"/>
</dbReference>
<dbReference type="InterPro" id="IPR013221">
    <property type="entry name" value="Mur_ligase_cen"/>
</dbReference>
<dbReference type="Gene3D" id="3.40.1190.10">
    <property type="entry name" value="Mur-like, catalytic domain"/>
    <property type="match status" value="1"/>
</dbReference>
<feature type="binding site" evidence="7">
    <location>
        <begin position="110"/>
        <end position="116"/>
    </location>
    <ligand>
        <name>ATP</name>
        <dbReference type="ChEBI" id="CHEBI:30616"/>
    </ligand>
</feature>
<protein>
    <recommendedName>
        <fullName evidence="7 8">UDP-N-acetylmuramoylalanine--D-glutamate ligase</fullName>
        <ecNumber evidence="7 8">6.3.2.9</ecNumber>
    </recommendedName>
    <alternativeName>
        <fullName evidence="7">D-glutamic acid-adding enzyme</fullName>
    </alternativeName>
    <alternativeName>
        <fullName evidence="7">UDP-N-acetylmuramoyl-L-alanyl-D-glutamate synthetase</fullName>
    </alternativeName>
</protein>
<keyword evidence="5 7" id="KW-0547">Nucleotide-binding</keyword>
<dbReference type="Pfam" id="PF08245">
    <property type="entry name" value="Mur_ligase_M"/>
    <property type="match status" value="1"/>
</dbReference>
<dbReference type="Pfam" id="PF21377">
    <property type="entry name" value="MurD_N"/>
    <property type="match status" value="1"/>
</dbReference>
<dbReference type="InterPro" id="IPR036565">
    <property type="entry name" value="Mur-like_cat_sf"/>
</dbReference>
<dbReference type="GO" id="GO:0008764">
    <property type="term" value="F:UDP-N-acetylmuramoylalanine-D-glutamate ligase activity"/>
    <property type="evidence" value="ECO:0007669"/>
    <property type="project" value="UniProtKB-UniRule"/>
</dbReference>
<keyword evidence="7 8" id="KW-0132">Cell division</keyword>
<evidence type="ECO:0000256" key="5">
    <source>
        <dbReference type="ARBA" id="ARBA00022741"/>
    </source>
</evidence>
<keyword evidence="7 8" id="KW-0133">Cell shape</keyword>
<dbReference type="AlphaFoldDB" id="A0A1W2CRB8"/>
<comment type="function">
    <text evidence="7 8">Cell wall formation. Catalyzes the addition of glutamate to the nucleotide precursor UDP-N-acetylmuramoyl-L-alanine (UMA).</text>
</comment>
<dbReference type="STRING" id="1434700.SAMN06296427_11132"/>
<dbReference type="InterPro" id="IPR005762">
    <property type="entry name" value="MurD"/>
</dbReference>
<dbReference type="UniPathway" id="UPA00219"/>
<keyword evidence="7 8" id="KW-0573">Peptidoglycan synthesis</keyword>
<dbReference type="SUPFAM" id="SSF53244">
    <property type="entry name" value="MurD-like peptide ligases, peptide-binding domain"/>
    <property type="match status" value="1"/>
</dbReference>
<proteinExistence type="inferred from homology"/>
<keyword evidence="7 8" id="KW-0131">Cell cycle</keyword>
<comment type="pathway">
    <text evidence="2 7 8">Cell wall biogenesis; peptidoglycan biosynthesis.</text>
</comment>
<dbReference type="GO" id="GO:0071555">
    <property type="term" value="P:cell wall organization"/>
    <property type="evidence" value="ECO:0007669"/>
    <property type="project" value="UniProtKB-KW"/>
</dbReference>
<evidence type="ECO:0000256" key="1">
    <source>
        <dbReference type="ARBA" id="ARBA00004496"/>
    </source>
</evidence>
<dbReference type="GO" id="GO:0009252">
    <property type="term" value="P:peptidoglycan biosynthetic process"/>
    <property type="evidence" value="ECO:0007669"/>
    <property type="project" value="UniProtKB-UniRule"/>
</dbReference>
<dbReference type="Pfam" id="PF02875">
    <property type="entry name" value="Mur_ligase_C"/>
    <property type="match status" value="1"/>
</dbReference>
<evidence type="ECO:0000256" key="2">
    <source>
        <dbReference type="ARBA" id="ARBA00004752"/>
    </source>
</evidence>
<evidence type="ECO:0000313" key="11">
    <source>
        <dbReference type="EMBL" id="SMC87805.1"/>
    </source>
</evidence>
<dbReference type="InterPro" id="IPR036615">
    <property type="entry name" value="Mur_ligase_C_dom_sf"/>
</dbReference>
<evidence type="ECO:0000313" key="12">
    <source>
        <dbReference type="Proteomes" id="UP000192393"/>
    </source>
</evidence>
<reference evidence="12" key="1">
    <citation type="submission" date="2017-04" db="EMBL/GenBank/DDBJ databases">
        <authorList>
            <person name="Varghese N."/>
            <person name="Submissions S."/>
        </authorList>
    </citation>
    <scope>NUCLEOTIDE SEQUENCE [LARGE SCALE GENOMIC DNA]</scope>
    <source>
        <strain evidence="12">CGMCC 1.12708</strain>
    </source>
</reference>
<comment type="subcellular location">
    <subcellularLocation>
        <location evidence="1 7 8">Cytoplasm</location>
    </subcellularLocation>
</comment>
<evidence type="ECO:0000256" key="3">
    <source>
        <dbReference type="ARBA" id="ARBA00022490"/>
    </source>
</evidence>
<dbReference type="Gene3D" id="3.40.50.720">
    <property type="entry name" value="NAD(P)-binding Rossmann-like Domain"/>
    <property type="match status" value="1"/>
</dbReference>
<keyword evidence="4 7" id="KW-0436">Ligase</keyword>
<dbReference type="NCBIfam" id="TIGR01087">
    <property type="entry name" value="murD"/>
    <property type="match status" value="1"/>
</dbReference>
<accession>A0A1W2CRB8</accession>
<keyword evidence="12" id="KW-1185">Reference proteome</keyword>
<dbReference type="Proteomes" id="UP000192393">
    <property type="component" value="Unassembled WGS sequence"/>
</dbReference>
<sequence length="444" mass="49454">MKERLVILGGGESGVGAALLGKKHGFEVFLSDKGNLKDEYKNTLIENSIEFEEGFHTEEKILNADLVVKSPGIPKKADLILQLNSKNIPVVSEIEFASRYTEAKIIAVTGSNGKTTTTSLVYHILTQAGLNVGLGGNIGKSFAQLVVDDVYDYYVLEISSFQLDDVATFKPYIAILLNITPDHLDQYDYKLELYARSKFKITENQTHEDYFVYNFDDDTTVELLKEINTNAKKIPYSMNTEMQDGTYADDSNVHVNYPYELKLSISEFSLRGRHNVANTMAAATAANILKIRKDTIKRSLSDFTAVEHRLETVLKIGGIEFINDSKATNVNATYYALESMNTQTVWIVGGTDKGNDYSDLIPLVKKKVRAIVCLGLDNSKILSAFEGLVDNIVETKSMQDAVRAAYMLGKKGDTVLLSPACASFDLFENYEDRGNQFKKEIKNL</sequence>
<dbReference type="Gene3D" id="3.90.190.20">
    <property type="entry name" value="Mur ligase, C-terminal domain"/>
    <property type="match status" value="1"/>
</dbReference>
<dbReference type="SUPFAM" id="SSF51984">
    <property type="entry name" value="MurCD N-terminal domain"/>
    <property type="match status" value="1"/>
</dbReference>
<dbReference type="EC" id="6.3.2.9" evidence="7 8"/>
<keyword evidence="7 8" id="KW-0961">Cell wall biogenesis/degradation</keyword>
<keyword evidence="3 7" id="KW-0963">Cytoplasm</keyword>
<dbReference type="RefSeq" id="WP_084018712.1">
    <property type="nucleotide sequence ID" value="NZ_FWXS01000011.1"/>
</dbReference>
<dbReference type="PANTHER" id="PTHR43692">
    <property type="entry name" value="UDP-N-ACETYLMURAMOYLALANINE--D-GLUTAMATE LIGASE"/>
    <property type="match status" value="1"/>
</dbReference>
<gene>
    <name evidence="7" type="primary">murD</name>
    <name evidence="11" type="ORF">SAMN06296427_11132</name>
</gene>
<dbReference type="GO" id="GO:0051301">
    <property type="term" value="P:cell division"/>
    <property type="evidence" value="ECO:0007669"/>
    <property type="project" value="UniProtKB-KW"/>
</dbReference>
<organism evidence="11 12">
    <name type="scientific">Moheibacter sediminis</name>
    <dbReference type="NCBI Taxonomy" id="1434700"/>
    <lineage>
        <taxon>Bacteria</taxon>
        <taxon>Pseudomonadati</taxon>
        <taxon>Bacteroidota</taxon>
        <taxon>Flavobacteriia</taxon>
        <taxon>Flavobacteriales</taxon>
        <taxon>Weeksellaceae</taxon>
        <taxon>Moheibacter</taxon>
    </lineage>
</organism>
<dbReference type="PANTHER" id="PTHR43692:SF1">
    <property type="entry name" value="UDP-N-ACETYLMURAMOYLALANINE--D-GLUTAMATE LIGASE"/>
    <property type="match status" value="1"/>
</dbReference>
<dbReference type="EMBL" id="FWXS01000011">
    <property type="protein sequence ID" value="SMC87805.1"/>
    <property type="molecule type" value="Genomic_DNA"/>
</dbReference>
<keyword evidence="6 7" id="KW-0067">ATP-binding</keyword>
<dbReference type="GO" id="GO:0005524">
    <property type="term" value="F:ATP binding"/>
    <property type="evidence" value="ECO:0007669"/>
    <property type="project" value="UniProtKB-UniRule"/>
</dbReference>
<evidence type="ECO:0000259" key="10">
    <source>
        <dbReference type="Pfam" id="PF08245"/>
    </source>
</evidence>
<dbReference type="SUPFAM" id="SSF53623">
    <property type="entry name" value="MurD-like peptide ligases, catalytic domain"/>
    <property type="match status" value="1"/>
</dbReference>
<evidence type="ECO:0000256" key="8">
    <source>
        <dbReference type="RuleBase" id="RU003664"/>
    </source>
</evidence>
<feature type="domain" description="Mur ligase central" evidence="10">
    <location>
        <begin position="108"/>
        <end position="286"/>
    </location>
</feature>